<sequence>MPSRARGVPHRRLISRTTERRNDEPPKAAGKESRLPLLQRPLGVSERPTSLPQSWEQKREELLDQEKRLKKRHELVREATKGYFTDLNATRRYGGKMWIAPKTMIREDKALYFPDIVGTNLRSKGGVHTTSLCTGKVSIIAMLTTRISELQVANYITPTHEQYSSHPMYRYIQVNLQENLLKSLLVSLFTSNIRKTVPEELWDTYLVSSQNMDYVRHDMGLDNSRIGYVYLVDEQCRIRWAACADPIVEEIEALRVCTGVLLKRHTKGSDNAPS</sequence>
<dbReference type="EMBL" id="KV429108">
    <property type="protein sequence ID" value="KZT65278.1"/>
    <property type="molecule type" value="Genomic_DNA"/>
</dbReference>
<dbReference type="PANTHER" id="PTHR28106">
    <property type="entry name" value="MITOCHONDRIAL ATPASE COMPLEX SUBUNIT ATP10"/>
    <property type="match status" value="1"/>
</dbReference>
<feature type="compositionally biased region" description="Basic and acidic residues" evidence="1">
    <location>
        <begin position="17"/>
        <end position="34"/>
    </location>
</feature>
<evidence type="ECO:0000313" key="3">
    <source>
        <dbReference type="Proteomes" id="UP000076727"/>
    </source>
</evidence>
<proteinExistence type="predicted"/>
<dbReference type="GO" id="GO:0033615">
    <property type="term" value="P:mitochondrial proton-transporting ATP synthase complex assembly"/>
    <property type="evidence" value="ECO:0007669"/>
    <property type="project" value="TreeGrafter"/>
</dbReference>
<organism evidence="2 3">
    <name type="scientific">Daedalea quercina L-15889</name>
    <dbReference type="NCBI Taxonomy" id="1314783"/>
    <lineage>
        <taxon>Eukaryota</taxon>
        <taxon>Fungi</taxon>
        <taxon>Dikarya</taxon>
        <taxon>Basidiomycota</taxon>
        <taxon>Agaricomycotina</taxon>
        <taxon>Agaricomycetes</taxon>
        <taxon>Polyporales</taxon>
        <taxon>Fomitopsis</taxon>
    </lineage>
</organism>
<dbReference type="Pfam" id="PF05176">
    <property type="entry name" value="ATP-synt_10"/>
    <property type="match status" value="1"/>
</dbReference>
<evidence type="ECO:0000313" key="2">
    <source>
        <dbReference type="EMBL" id="KZT65278.1"/>
    </source>
</evidence>
<evidence type="ECO:0000256" key="1">
    <source>
        <dbReference type="SAM" id="MobiDB-lite"/>
    </source>
</evidence>
<dbReference type="InterPro" id="IPR007849">
    <property type="entry name" value="ATP10"/>
</dbReference>
<dbReference type="GO" id="GO:0005743">
    <property type="term" value="C:mitochondrial inner membrane"/>
    <property type="evidence" value="ECO:0007669"/>
    <property type="project" value="TreeGrafter"/>
</dbReference>
<dbReference type="PANTHER" id="PTHR28106:SF1">
    <property type="entry name" value="MITOCHONDRIAL ATPASE COMPLEX SUBUNIT ATP10"/>
    <property type="match status" value="1"/>
</dbReference>
<dbReference type="STRING" id="1314783.A0A165M678"/>
<keyword evidence="3" id="KW-1185">Reference proteome</keyword>
<dbReference type="OrthoDB" id="17089at2759"/>
<accession>A0A165M678</accession>
<protein>
    <submittedName>
        <fullName evidence="2">Uncharacterized protein</fullName>
    </submittedName>
</protein>
<dbReference type="Proteomes" id="UP000076727">
    <property type="component" value="Unassembled WGS sequence"/>
</dbReference>
<gene>
    <name evidence="2" type="ORF">DAEQUDRAFT_801836</name>
</gene>
<dbReference type="AlphaFoldDB" id="A0A165M678"/>
<reference evidence="2 3" key="1">
    <citation type="journal article" date="2016" name="Mol. Biol. Evol.">
        <title>Comparative Genomics of Early-Diverging Mushroom-Forming Fungi Provides Insights into the Origins of Lignocellulose Decay Capabilities.</title>
        <authorList>
            <person name="Nagy L.G."/>
            <person name="Riley R."/>
            <person name="Tritt A."/>
            <person name="Adam C."/>
            <person name="Daum C."/>
            <person name="Floudas D."/>
            <person name="Sun H."/>
            <person name="Yadav J.S."/>
            <person name="Pangilinan J."/>
            <person name="Larsson K.H."/>
            <person name="Matsuura K."/>
            <person name="Barry K."/>
            <person name="Labutti K."/>
            <person name="Kuo R."/>
            <person name="Ohm R.A."/>
            <person name="Bhattacharya S.S."/>
            <person name="Shirouzu T."/>
            <person name="Yoshinaga Y."/>
            <person name="Martin F.M."/>
            <person name="Grigoriev I.V."/>
            <person name="Hibbett D.S."/>
        </authorList>
    </citation>
    <scope>NUCLEOTIDE SEQUENCE [LARGE SCALE GENOMIC DNA]</scope>
    <source>
        <strain evidence="2 3">L-15889</strain>
    </source>
</reference>
<name>A0A165M678_9APHY</name>
<feature type="region of interest" description="Disordered" evidence="1">
    <location>
        <begin position="1"/>
        <end position="57"/>
    </location>
</feature>